<dbReference type="AlphaFoldDB" id="A0A9K3DX24"/>
<keyword evidence="2" id="KW-1185">Reference proteome</keyword>
<comment type="caution">
    <text evidence="1">The sequence shown here is derived from an EMBL/GenBank/DDBJ whole genome shotgun (WGS) entry which is preliminary data.</text>
</comment>
<dbReference type="EMBL" id="MNCJ02000330">
    <property type="protein sequence ID" value="KAF5763095.1"/>
    <property type="molecule type" value="Genomic_DNA"/>
</dbReference>
<gene>
    <name evidence="1" type="ORF">HanXRQr2_Chr15g0676331</name>
</gene>
<accession>A0A9K3DX24</accession>
<protein>
    <submittedName>
        <fullName evidence="1">Uncharacterized protein</fullName>
    </submittedName>
</protein>
<dbReference type="Proteomes" id="UP000215914">
    <property type="component" value="Unassembled WGS sequence"/>
</dbReference>
<evidence type="ECO:0000313" key="2">
    <source>
        <dbReference type="Proteomes" id="UP000215914"/>
    </source>
</evidence>
<name>A0A9K3DX24_HELAN</name>
<organism evidence="1 2">
    <name type="scientific">Helianthus annuus</name>
    <name type="common">Common sunflower</name>
    <dbReference type="NCBI Taxonomy" id="4232"/>
    <lineage>
        <taxon>Eukaryota</taxon>
        <taxon>Viridiplantae</taxon>
        <taxon>Streptophyta</taxon>
        <taxon>Embryophyta</taxon>
        <taxon>Tracheophyta</taxon>
        <taxon>Spermatophyta</taxon>
        <taxon>Magnoliopsida</taxon>
        <taxon>eudicotyledons</taxon>
        <taxon>Gunneridae</taxon>
        <taxon>Pentapetalae</taxon>
        <taxon>asterids</taxon>
        <taxon>campanulids</taxon>
        <taxon>Asterales</taxon>
        <taxon>Asteraceae</taxon>
        <taxon>Asteroideae</taxon>
        <taxon>Heliantheae alliance</taxon>
        <taxon>Heliantheae</taxon>
        <taxon>Helianthus</taxon>
    </lineage>
</organism>
<reference evidence="1" key="1">
    <citation type="journal article" date="2017" name="Nature">
        <title>The sunflower genome provides insights into oil metabolism, flowering and Asterid evolution.</title>
        <authorList>
            <person name="Badouin H."/>
            <person name="Gouzy J."/>
            <person name="Grassa C.J."/>
            <person name="Murat F."/>
            <person name="Staton S.E."/>
            <person name="Cottret L."/>
            <person name="Lelandais-Briere C."/>
            <person name="Owens G.L."/>
            <person name="Carrere S."/>
            <person name="Mayjonade B."/>
            <person name="Legrand L."/>
            <person name="Gill N."/>
            <person name="Kane N.C."/>
            <person name="Bowers J.E."/>
            <person name="Hubner S."/>
            <person name="Bellec A."/>
            <person name="Berard A."/>
            <person name="Berges H."/>
            <person name="Blanchet N."/>
            <person name="Boniface M.C."/>
            <person name="Brunel D."/>
            <person name="Catrice O."/>
            <person name="Chaidir N."/>
            <person name="Claudel C."/>
            <person name="Donnadieu C."/>
            <person name="Faraut T."/>
            <person name="Fievet G."/>
            <person name="Helmstetter N."/>
            <person name="King M."/>
            <person name="Knapp S.J."/>
            <person name="Lai Z."/>
            <person name="Le Paslier M.C."/>
            <person name="Lippi Y."/>
            <person name="Lorenzon L."/>
            <person name="Mandel J.R."/>
            <person name="Marage G."/>
            <person name="Marchand G."/>
            <person name="Marquand E."/>
            <person name="Bret-Mestries E."/>
            <person name="Morien E."/>
            <person name="Nambeesan S."/>
            <person name="Nguyen T."/>
            <person name="Pegot-Espagnet P."/>
            <person name="Pouilly N."/>
            <person name="Raftis F."/>
            <person name="Sallet E."/>
            <person name="Schiex T."/>
            <person name="Thomas J."/>
            <person name="Vandecasteele C."/>
            <person name="Vares D."/>
            <person name="Vear F."/>
            <person name="Vautrin S."/>
            <person name="Crespi M."/>
            <person name="Mangin B."/>
            <person name="Burke J.M."/>
            <person name="Salse J."/>
            <person name="Munos S."/>
            <person name="Vincourt P."/>
            <person name="Rieseberg L.H."/>
            <person name="Langlade N.B."/>
        </authorList>
    </citation>
    <scope>NUCLEOTIDE SEQUENCE</scope>
    <source>
        <tissue evidence="1">Leaves</tissue>
    </source>
</reference>
<sequence>MPNEWIVRTLHNDRTTFQDQDPPHKLHKSIDLCGPRLGSNSASASACQAYA</sequence>
<reference evidence="1" key="2">
    <citation type="submission" date="2020-06" db="EMBL/GenBank/DDBJ databases">
        <title>Helianthus annuus Genome sequencing and assembly Release 2.</title>
        <authorList>
            <person name="Gouzy J."/>
            <person name="Langlade N."/>
            <person name="Munos S."/>
        </authorList>
    </citation>
    <scope>NUCLEOTIDE SEQUENCE</scope>
    <source>
        <tissue evidence="1">Leaves</tissue>
    </source>
</reference>
<dbReference type="Gramene" id="mRNA:HanXRQr2_Chr15g0676331">
    <property type="protein sequence ID" value="CDS:HanXRQr2_Chr15g0676331.1"/>
    <property type="gene ID" value="HanXRQr2_Chr15g0676331"/>
</dbReference>
<proteinExistence type="predicted"/>
<evidence type="ECO:0000313" key="1">
    <source>
        <dbReference type="EMBL" id="KAF5763095.1"/>
    </source>
</evidence>